<comment type="pathway">
    <text evidence="1 13">Amine and polyamine biosynthesis; S-adenosylmethioninamine biosynthesis; S-adenosylmethioninamine from S-adenosyl-L-methionine: step 1/1.</text>
</comment>
<dbReference type="Proteomes" id="UP000504635">
    <property type="component" value="Unplaced"/>
</dbReference>
<keyword evidence="10 13" id="KW-0704">Schiff base</keyword>
<dbReference type="PROSITE" id="PS01336">
    <property type="entry name" value="ADOMETDC"/>
    <property type="match status" value="1"/>
</dbReference>
<keyword evidence="5 17" id="KW-0068">Autocatalytic cleavage</keyword>
<feature type="modified residue" description="Pyruvic acid (Ser); by autocatalysis" evidence="16">
    <location>
        <position position="75"/>
    </location>
</feature>
<sequence>MASDETIVNNGSEQYFEGVEKLLEIWFTTSDGDDKYADLRNIPRSKLESLMKIVRCEIISFVQNDQIDAYVLSESSMFISKRRFILKTCGTTTPLLCLEPLLLLTEKYAGFNEVEDLFYSRKNYKRPELQVTPHKHFDQEVALLDAIFPDGAAYCLGAVNRDCWYLYTLNPLPQRKRRVALPSTEPDQTLEILMTDLDPEVMAIFTKEECLNATEATKKSGIDKIIPNMVIDGFLFDPCGYSMNGVTKNGCYMTIHITPEPDFSYVSFETNIPSSSIKDTIGKVLETFLPGKFTVTVFTNQDSPSKNNTKEVLELHQIANKYNRRDVQQCSFKNYDLLYAFYTKFPS</sequence>
<feature type="site" description="Cleavage (non-hydrolytic); by autolysis" evidence="17">
    <location>
        <begin position="74"/>
        <end position="75"/>
    </location>
</feature>
<dbReference type="InterPro" id="IPR048283">
    <property type="entry name" value="AdoMetDC-like"/>
</dbReference>
<feature type="active site" description="Proton acceptor; for processing activity" evidence="14">
    <location>
        <position position="242"/>
    </location>
</feature>
<gene>
    <name evidence="20" type="primary">LOC115888787</name>
</gene>
<feature type="binding site" evidence="15">
    <location>
        <position position="74"/>
    </location>
    <ligand>
        <name>substrate</name>
    </ligand>
</feature>
<evidence type="ECO:0000256" key="13">
    <source>
        <dbReference type="PIRNR" id="PIRNR001355"/>
    </source>
</evidence>
<name>A0A6J2YMH2_SITOR</name>
<evidence type="ECO:0000256" key="8">
    <source>
        <dbReference type="ARBA" id="ARBA00023145"/>
    </source>
</evidence>
<evidence type="ECO:0000256" key="2">
    <source>
        <dbReference type="ARBA" id="ARBA00008466"/>
    </source>
</evidence>
<keyword evidence="6 13" id="KW-0745">Spermidine biosynthesis</keyword>
<feature type="binding site" evidence="15">
    <location>
        <position position="260"/>
    </location>
    <ligand>
        <name>substrate</name>
    </ligand>
</feature>
<dbReference type="InterPro" id="IPR018166">
    <property type="entry name" value="S-AdoMet_deCO2ase_CS"/>
</dbReference>
<dbReference type="NCBIfam" id="TIGR00535">
    <property type="entry name" value="SAM_DCase"/>
    <property type="match status" value="1"/>
</dbReference>
<dbReference type="PIRSF" id="PIRSF001355">
    <property type="entry name" value="S-AdenosylMet_decarboxylase"/>
    <property type="match status" value="1"/>
</dbReference>
<evidence type="ECO:0000256" key="17">
    <source>
        <dbReference type="PIRSR" id="PIRSR001355-4"/>
    </source>
</evidence>
<comment type="catalytic activity">
    <reaction evidence="12 13">
        <text>S-adenosyl-L-methionine + H(+) = S-adenosyl 3-(methylsulfanyl)propylamine + CO2</text>
        <dbReference type="Rhea" id="RHEA:15981"/>
        <dbReference type="ChEBI" id="CHEBI:15378"/>
        <dbReference type="ChEBI" id="CHEBI:16526"/>
        <dbReference type="ChEBI" id="CHEBI:57443"/>
        <dbReference type="ChEBI" id="CHEBI:59789"/>
        <dbReference type="EC" id="4.1.1.50"/>
    </reaction>
</comment>
<evidence type="ECO:0000256" key="15">
    <source>
        <dbReference type="PIRSR" id="PIRSR001355-2"/>
    </source>
</evidence>
<comment type="cofactor">
    <cofactor evidence="13">
        <name>pyruvate</name>
        <dbReference type="ChEBI" id="CHEBI:15361"/>
    </cofactor>
    <text evidence="13">Binds 1 pyruvoyl group covalently per subunit.</text>
</comment>
<evidence type="ECO:0000256" key="4">
    <source>
        <dbReference type="ARBA" id="ARBA00022793"/>
    </source>
</evidence>
<dbReference type="PANTHER" id="PTHR11570">
    <property type="entry name" value="S-ADENOSYLMETHIONINE DECARBOXYLASE"/>
    <property type="match status" value="1"/>
</dbReference>
<evidence type="ECO:0000256" key="7">
    <source>
        <dbReference type="ARBA" id="ARBA00023115"/>
    </source>
</evidence>
<evidence type="ECO:0000256" key="3">
    <source>
        <dbReference type="ARBA" id="ARBA00022691"/>
    </source>
</evidence>
<dbReference type="Gene3D" id="3.60.90.10">
    <property type="entry name" value="S-adenosylmethionine decarboxylase"/>
    <property type="match status" value="1"/>
</dbReference>
<dbReference type="UniPathway" id="UPA00331">
    <property type="reaction ID" value="UER00451"/>
</dbReference>
<keyword evidence="4 13" id="KW-0210">Decarboxylase</keyword>
<evidence type="ECO:0000313" key="20">
    <source>
        <dbReference type="RefSeq" id="XP_030764486.1"/>
    </source>
</evidence>
<feature type="chain" id="PRO_5042321197" description="S-adenosylmethionine decarboxylase beta chain" evidence="18">
    <location>
        <begin position="1"/>
        <end position="74"/>
    </location>
</feature>
<comment type="similarity">
    <text evidence="2 13">Belongs to the eukaryotic AdoMetDC family.</text>
</comment>
<keyword evidence="11 13" id="KW-0670">Pyruvate</keyword>
<dbReference type="GO" id="GO:0008295">
    <property type="term" value="P:spermidine biosynthetic process"/>
    <property type="evidence" value="ECO:0007669"/>
    <property type="project" value="UniProtKB-KW"/>
</dbReference>
<keyword evidence="8 13" id="KW-0865">Zymogen</keyword>
<dbReference type="GO" id="GO:0006597">
    <property type="term" value="P:spermine biosynthetic process"/>
    <property type="evidence" value="ECO:0007669"/>
    <property type="project" value="InterPro"/>
</dbReference>
<feature type="active site" description="Schiff-base intermediate with substrate; via pyruvic acid" evidence="14">
    <location>
        <position position="75"/>
    </location>
</feature>
<dbReference type="InterPro" id="IPR016067">
    <property type="entry name" value="S-AdoMet_deCO2ase_core"/>
</dbReference>
<evidence type="ECO:0000256" key="10">
    <source>
        <dbReference type="ARBA" id="ARBA00023270"/>
    </source>
</evidence>
<evidence type="ECO:0000256" key="14">
    <source>
        <dbReference type="PIRSR" id="PIRSR001355-1"/>
    </source>
</evidence>
<accession>A0A6J2YMH2</accession>
<feature type="chain" id="PRO_5042321196" description="S-adenosylmethionine decarboxylase alpha chain" evidence="18">
    <location>
        <begin position="75"/>
        <end position="347"/>
    </location>
</feature>
<dbReference type="OrthoDB" id="1068353at2759"/>
<proteinExistence type="inferred from homology"/>
<dbReference type="RefSeq" id="XP_030764486.1">
    <property type="nucleotide sequence ID" value="XM_030908626.1"/>
</dbReference>
<evidence type="ECO:0000256" key="1">
    <source>
        <dbReference type="ARBA" id="ARBA00004911"/>
    </source>
</evidence>
<keyword evidence="3 13" id="KW-0949">S-adenosyl-L-methionine</keyword>
<dbReference type="FunCoup" id="A0A6J2YMH2">
    <property type="interactions" value="685"/>
</dbReference>
<evidence type="ECO:0000256" key="5">
    <source>
        <dbReference type="ARBA" id="ARBA00022813"/>
    </source>
</evidence>
<organism evidence="19 20">
    <name type="scientific">Sitophilus oryzae</name>
    <name type="common">Rice weevil</name>
    <name type="synonym">Curculio oryzae</name>
    <dbReference type="NCBI Taxonomy" id="7048"/>
    <lineage>
        <taxon>Eukaryota</taxon>
        <taxon>Metazoa</taxon>
        <taxon>Ecdysozoa</taxon>
        <taxon>Arthropoda</taxon>
        <taxon>Hexapoda</taxon>
        <taxon>Insecta</taxon>
        <taxon>Pterygota</taxon>
        <taxon>Neoptera</taxon>
        <taxon>Endopterygota</taxon>
        <taxon>Coleoptera</taxon>
        <taxon>Polyphaga</taxon>
        <taxon>Cucujiformia</taxon>
        <taxon>Curculionidae</taxon>
        <taxon>Dryophthorinae</taxon>
        <taxon>Sitophilus</taxon>
    </lineage>
</organism>
<evidence type="ECO:0000256" key="12">
    <source>
        <dbReference type="ARBA" id="ARBA00048112"/>
    </source>
</evidence>
<dbReference type="GeneID" id="115888787"/>
<feature type="active site" description="Proton donor; for catalytic activity" evidence="14">
    <location>
        <position position="89"/>
    </location>
</feature>
<dbReference type="Pfam" id="PF01536">
    <property type="entry name" value="SAM_decarbox"/>
    <property type="match status" value="1"/>
</dbReference>
<dbReference type="FunFam" id="3.60.90.10:FF:000018">
    <property type="entry name" value="S-adenosylmethionine decarboxylase proenzyme"/>
    <property type="match status" value="1"/>
</dbReference>
<dbReference type="GO" id="GO:0005829">
    <property type="term" value="C:cytosol"/>
    <property type="evidence" value="ECO:0007669"/>
    <property type="project" value="TreeGrafter"/>
</dbReference>
<evidence type="ECO:0000256" key="11">
    <source>
        <dbReference type="ARBA" id="ARBA00023317"/>
    </source>
</evidence>
<feature type="active site" description="Proton acceptor; for processing activity" evidence="14">
    <location>
        <position position="256"/>
    </location>
</feature>
<evidence type="ECO:0000313" key="19">
    <source>
        <dbReference type="Proteomes" id="UP000504635"/>
    </source>
</evidence>
<feature type="binding site" evidence="15">
    <location>
        <position position="236"/>
    </location>
    <ligand>
        <name>substrate</name>
    </ligand>
</feature>
<reference evidence="20" key="1">
    <citation type="submission" date="2025-08" db="UniProtKB">
        <authorList>
            <consortium name="RefSeq"/>
        </authorList>
    </citation>
    <scope>IDENTIFICATION</scope>
    <source>
        <tissue evidence="20">Gonads</tissue>
    </source>
</reference>
<feature type="binding site" evidence="15">
    <location>
        <position position="16"/>
    </location>
    <ligand>
        <name>substrate</name>
    </ligand>
</feature>
<dbReference type="InParanoid" id="A0A6J2YMH2"/>
<protein>
    <recommendedName>
        <fullName evidence="13">S-adenosylmethionine decarboxylase proenzyme</fullName>
        <ecNumber evidence="13">4.1.1.50</ecNumber>
    </recommendedName>
</protein>
<dbReference type="GO" id="GO:0004014">
    <property type="term" value="F:adenosylmethionine decarboxylase activity"/>
    <property type="evidence" value="ECO:0007669"/>
    <property type="project" value="UniProtKB-EC"/>
</dbReference>
<keyword evidence="9 13" id="KW-0456">Lyase</keyword>
<dbReference type="AlphaFoldDB" id="A0A6J2YMH2"/>
<dbReference type="InterPro" id="IPR001985">
    <property type="entry name" value="S-AdoMet_decarboxylase_euk"/>
</dbReference>
<dbReference type="PANTHER" id="PTHR11570:SF0">
    <property type="entry name" value="S-ADENOSYLMETHIONINE DECARBOXYLASE PROENZYME"/>
    <property type="match status" value="1"/>
</dbReference>
<dbReference type="SUPFAM" id="SSF56276">
    <property type="entry name" value="S-adenosylmethionine decarboxylase"/>
    <property type="match status" value="1"/>
</dbReference>
<evidence type="ECO:0000256" key="16">
    <source>
        <dbReference type="PIRSR" id="PIRSR001355-3"/>
    </source>
</evidence>
<evidence type="ECO:0000256" key="18">
    <source>
        <dbReference type="PIRSR" id="PIRSR001355-5"/>
    </source>
</evidence>
<evidence type="ECO:0000256" key="9">
    <source>
        <dbReference type="ARBA" id="ARBA00023239"/>
    </source>
</evidence>
<evidence type="ECO:0000256" key="6">
    <source>
        <dbReference type="ARBA" id="ARBA00023066"/>
    </source>
</evidence>
<dbReference type="EC" id="4.1.1.50" evidence="13"/>
<keyword evidence="7 13" id="KW-0620">Polyamine biosynthesis</keyword>
<dbReference type="KEGG" id="soy:115888787"/>
<keyword evidence="19" id="KW-1185">Reference proteome</keyword>